<name>A0AAE1XYX2_9LAMI</name>
<reference evidence="1" key="1">
    <citation type="submission" date="2020-06" db="EMBL/GenBank/DDBJ databases">
        <authorList>
            <person name="Li T."/>
            <person name="Hu X."/>
            <person name="Zhang T."/>
            <person name="Song X."/>
            <person name="Zhang H."/>
            <person name="Dai N."/>
            <person name="Sheng W."/>
            <person name="Hou X."/>
            <person name="Wei L."/>
        </authorList>
    </citation>
    <scope>NUCLEOTIDE SEQUENCE</scope>
    <source>
        <strain evidence="1">3651</strain>
        <tissue evidence="1">Leaf</tissue>
    </source>
</reference>
<organism evidence="1 2">
    <name type="scientific">Sesamum alatum</name>
    <dbReference type="NCBI Taxonomy" id="300844"/>
    <lineage>
        <taxon>Eukaryota</taxon>
        <taxon>Viridiplantae</taxon>
        <taxon>Streptophyta</taxon>
        <taxon>Embryophyta</taxon>
        <taxon>Tracheophyta</taxon>
        <taxon>Spermatophyta</taxon>
        <taxon>Magnoliopsida</taxon>
        <taxon>eudicotyledons</taxon>
        <taxon>Gunneridae</taxon>
        <taxon>Pentapetalae</taxon>
        <taxon>asterids</taxon>
        <taxon>lamiids</taxon>
        <taxon>Lamiales</taxon>
        <taxon>Pedaliaceae</taxon>
        <taxon>Sesamum</taxon>
    </lineage>
</organism>
<protein>
    <submittedName>
        <fullName evidence="1">Uncharacterized protein</fullName>
    </submittedName>
</protein>
<accession>A0AAE1XYX2</accession>
<keyword evidence="2" id="KW-1185">Reference proteome</keyword>
<reference evidence="1" key="2">
    <citation type="journal article" date="2024" name="Plant">
        <title>Genomic evolution and insights into agronomic trait innovations of Sesamum species.</title>
        <authorList>
            <person name="Miao H."/>
            <person name="Wang L."/>
            <person name="Qu L."/>
            <person name="Liu H."/>
            <person name="Sun Y."/>
            <person name="Le M."/>
            <person name="Wang Q."/>
            <person name="Wei S."/>
            <person name="Zheng Y."/>
            <person name="Lin W."/>
            <person name="Duan Y."/>
            <person name="Cao H."/>
            <person name="Xiong S."/>
            <person name="Wang X."/>
            <person name="Wei L."/>
            <person name="Li C."/>
            <person name="Ma Q."/>
            <person name="Ju M."/>
            <person name="Zhao R."/>
            <person name="Li G."/>
            <person name="Mu C."/>
            <person name="Tian Q."/>
            <person name="Mei H."/>
            <person name="Zhang T."/>
            <person name="Gao T."/>
            <person name="Zhang H."/>
        </authorList>
    </citation>
    <scope>NUCLEOTIDE SEQUENCE</scope>
    <source>
        <strain evidence="1">3651</strain>
    </source>
</reference>
<evidence type="ECO:0000313" key="1">
    <source>
        <dbReference type="EMBL" id="KAK4420177.1"/>
    </source>
</evidence>
<gene>
    <name evidence="1" type="ORF">Salat_2430600</name>
</gene>
<dbReference type="EMBL" id="JACGWO010000009">
    <property type="protein sequence ID" value="KAK4420177.1"/>
    <property type="molecule type" value="Genomic_DNA"/>
</dbReference>
<evidence type="ECO:0000313" key="2">
    <source>
        <dbReference type="Proteomes" id="UP001293254"/>
    </source>
</evidence>
<sequence length="121" mass="13941">MERYGLSSSPEFWIRHMFGNLEDEQFSLVLMILLRLWYERNIPVKRNAKTCPIVVVEGTHSVVKMTFDASIFKELNCANLILVVRNDTKNSLGWDSKFVNHIVDPTPAQALVVRYTAELTL</sequence>
<proteinExistence type="predicted"/>
<dbReference type="Proteomes" id="UP001293254">
    <property type="component" value="Unassembled WGS sequence"/>
</dbReference>
<comment type="caution">
    <text evidence="1">The sequence shown here is derived from an EMBL/GenBank/DDBJ whole genome shotgun (WGS) entry which is preliminary data.</text>
</comment>
<dbReference type="AlphaFoldDB" id="A0AAE1XYX2"/>